<dbReference type="STRING" id="3088.A0A383WM40"/>
<keyword evidence="10" id="KW-1185">Reference proteome</keyword>
<evidence type="ECO:0000256" key="2">
    <source>
        <dbReference type="ARBA" id="ARBA00022574"/>
    </source>
</evidence>
<dbReference type="GO" id="GO:0006261">
    <property type="term" value="P:DNA-templated DNA replication"/>
    <property type="evidence" value="ECO:0007669"/>
    <property type="project" value="TreeGrafter"/>
</dbReference>
<evidence type="ECO:0000313" key="10">
    <source>
        <dbReference type="Proteomes" id="UP000256970"/>
    </source>
</evidence>
<feature type="domain" description="WDHD1/CFT4 helical bundle" evidence="8">
    <location>
        <begin position="440"/>
        <end position="542"/>
    </location>
</feature>
<evidence type="ECO:0000256" key="4">
    <source>
        <dbReference type="ARBA" id="ARBA00023242"/>
    </source>
</evidence>
<evidence type="ECO:0000256" key="5">
    <source>
        <dbReference type="PROSITE-ProRule" id="PRU00221"/>
    </source>
</evidence>
<comment type="subcellular location">
    <subcellularLocation>
        <location evidence="1">Nucleus</location>
    </subcellularLocation>
</comment>
<dbReference type="InterPro" id="IPR022100">
    <property type="entry name" value="WDHD1/CFT4_beta-prop_2nd"/>
</dbReference>
<protein>
    <submittedName>
        <fullName evidence="9">Uncharacterized protein</fullName>
    </submittedName>
</protein>
<dbReference type="InterPro" id="IPR001680">
    <property type="entry name" value="WD40_rpt"/>
</dbReference>
<dbReference type="AlphaFoldDB" id="A0A383WM40"/>
<dbReference type="Pfam" id="PF20946">
    <property type="entry name" value="Ctf4_C"/>
    <property type="match status" value="1"/>
</dbReference>
<reference evidence="9 10" key="1">
    <citation type="submission" date="2016-10" db="EMBL/GenBank/DDBJ databases">
        <authorList>
            <person name="Cai Z."/>
        </authorList>
    </citation>
    <scope>NUCLEOTIDE SEQUENCE [LARGE SCALE GENOMIC DNA]</scope>
</reference>
<evidence type="ECO:0000259" key="7">
    <source>
        <dbReference type="Pfam" id="PF12341"/>
    </source>
</evidence>
<feature type="repeat" description="WD" evidence="5">
    <location>
        <begin position="69"/>
        <end position="110"/>
    </location>
</feature>
<feature type="compositionally biased region" description="Low complexity" evidence="6">
    <location>
        <begin position="580"/>
        <end position="594"/>
    </location>
</feature>
<evidence type="ECO:0000256" key="3">
    <source>
        <dbReference type="ARBA" id="ARBA00022737"/>
    </source>
</evidence>
<dbReference type="GO" id="GO:0000278">
    <property type="term" value="P:mitotic cell cycle"/>
    <property type="evidence" value="ECO:0007669"/>
    <property type="project" value="TreeGrafter"/>
</dbReference>
<dbReference type="Gene3D" id="2.130.10.10">
    <property type="entry name" value="YVTN repeat-like/Quinoprotein amine dehydrogenase"/>
    <property type="match status" value="1"/>
</dbReference>
<dbReference type="GO" id="GO:0043596">
    <property type="term" value="C:nuclear replication fork"/>
    <property type="evidence" value="ECO:0007669"/>
    <property type="project" value="TreeGrafter"/>
</dbReference>
<organism evidence="9 10">
    <name type="scientific">Tetradesmus obliquus</name>
    <name type="common">Green alga</name>
    <name type="synonym">Acutodesmus obliquus</name>
    <dbReference type="NCBI Taxonomy" id="3088"/>
    <lineage>
        <taxon>Eukaryota</taxon>
        <taxon>Viridiplantae</taxon>
        <taxon>Chlorophyta</taxon>
        <taxon>core chlorophytes</taxon>
        <taxon>Chlorophyceae</taxon>
        <taxon>CS clade</taxon>
        <taxon>Sphaeropleales</taxon>
        <taxon>Scenedesmaceae</taxon>
        <taxon>Tetradesmus</taxon>
    </lineage>
</organism>
<accession>A0A383WM40</accession>
<evidence type="ECO:0000313" key="9">
    <source>
        <dbReference type="EMBL" id="SZX78471.1"/>
    </source>
</evidence>
<feature type="domain" description="WDHD1/CFT4 second beta-propeller" evidence="7">
    <location>
        <begin position="161"/>
        <end position="429"/>
    </location>
</feature>
<dbReference type="EMBL" id="FNXT01001321">
    <property type="protein sequence ID" value="SZX78471.1"/>
    <property type="molecule type" value="Genomic_DNA"/>
</dbReference>
<dbReference type="PANTHER" id="PTHR19932:SF10">
    <property type="entry name" value="WD REPEAT AND HMG-BOX DNA-BINDING PROTEIN 1"/>
    <property type="match status" value="1"/>
</dbReference>
<feature type="region of interest" description="Disordered" evidence="6">
    <location>
        <begin position="552"/>
        <end position="657"/>
    </location>
</feature>
<keyword evidence="2 5" id="KW-0853">WD repeat</keyword>
<name>A0A383WM40_TETOB</name>
<dbReference type="GO" id="GO:0003682">
    <property type="term" value="F:chromatin binding"/>
    <property type="evidence" value="ECO:0007669"/>
    <property type="project" value="TreeGrafter"/>
</dbReference>
<gene>
    <name evidence="9" type="ORF">BQ4739_LOCUS18752</name>
</gene>
<evidence type="ECO:0000259" key="8">
    <source>
        <dbReference type="Pfam" id="PF20946"/>
    </source>
</evidence>
<keyword evidence="4" id="KW-0539">Nucleus</keyword>
<dbReference type="Pfam" id="PF12341">
    <property type="entry name" value="Mcl1_mid"/>
    <property type="match status" value="1"/>
</dbReference>
<dbReference type="InterPro" id="IPR015943">
    <property type="entry name" value="WD40/YVTN_repeat-like_dom_sf"/>
</dbReference>
<dbReference type="SUPFAM" id="SSF82171">
    <property type="entry name" value="DPP6 N-terminal domain-like"/>
    <property type="match status" value="1"/>
</dbReference>
<dbReference type="SMART" id="SM00320">
    <property type="entry name" value="WD40"/>
    <property type="match status" value="2"/>
</dbReference>
<dbReference type="PROSITE" id="PS50082">
    <property type="entry name" value="WD_REPEATS_2"/>
    <property type="match status" value="1"/>
</dbReference>
<dbReference type="Proteomes" id="UP000256970">
    <property type="component" value="Unassembled WGS sequence"/>
</dbReference>
<dbReference type="GO" id="GO:0006281">
    <property type="term" value="P:DNA repair"/>
    <property type="evidence" value="ECO:0007669"/>
    <property type="project" value="TreeGrafter"/>
</dbReference>
<sequence length="657" mass="67598">MAATGDERGYVRTWQLPGLNPSGSSAATRFQHRAVACSWSRDGKLLATTGDDGQVKLITVPEHKVRRVLRAEGAVLRGLALDPEGAFVAAAASDGGLWLWEAADGTQAHRARGLAAKVDHTSSESRQPLAWHPDGGTVLAVAGGERAWGVAADRAGRRTGARVTFHDTAKHRARVPTLTDFYDFFAAALGPRGVAYISAAAGPQQPSMLVYRCFESWTPGSDWSVALPEGEEAAVVAAGSSVVAVATSRRLLRLYSHAGRQLAVLGLQGQPVAAATPDPGHLAEPGSSLAASRQHLLGLVWAAGPPVDGCGTQQLQYAVYDVSRAVQCCCGPLVLSPGASLAWLGFSREGLLAAMDSAGVLRLRSPEWGGAWVQHLDAPAARAATGSEAPLWPAWLEGGSLMAVVNSSKAPHPQVSPRPLITPVPLGLPGAPADAAPGGALEEEGMRLALAAAAVAAAADTAEGADDAEALAADLAAQRTEADKAGLRLFNAYLKAGRQGRALEAVGALHHTRSIEGALKLANHHHLPSLAERISAFLEQRLHWEDQQQQQQALLAQQQHSHEWAAAGDDMQTQQDQHDASQATAADAPAAPKAGSGGSSGGGRQPGAAMFGAAAGRAGTAAASAAGQKRKPAGIDAALGSKAGGGGNPFARKKAAK</sequence>
<feature type="compositionally biased region" description="Gly residues" evidence="6">
    <location>
        <begin position="595"/>
        <end position="605"/>
    </location>
</feature>
<feature type="compositionally biased region" description="Low complexity" evidence="6">
    <location>
        <begin position="606"/>
        <end position="627"/>
    </location>
</feature>
<evidence type="ECO:0000256" key="6">
    <source>
        <dbReference type="SAM" id="MobiDB-lite"/>
    </source>
</evidence>
<dbReference type="Pfam" id="PF00400">
    <property type="entry name" value="WD40"/>
    <property type="match status" value="1"/>
</dbReference>
<evidence type="ECO:0000256" key="1">
    <source>
        <dbReference type="ARBA" id="ARBA00004123"/>
    </source>
</evidence>
<proteinExistence type="predicted"/>
<dbReference type="InterPro" id="IPR048591">
    <property type="entry name" value="WDHD1/CFT4_hel"/>
</dbReference>
<dbReference type="PANTHER" id="PTHR19932">
    <property type="entry name" value="WD REPEAT AND HMG-BOX DNA BINDING PROTEIN"/>
    <property type="match status" value="1"/>
</dbReference>
<keyword evidence="3" id="KW-0677">Repeat</keyword>